<reference evidence="2" key="1">
    <citation type="submission" date="2018-02" db="EMBL/GenBank/DDBJ databases">
        <title>The complete genome of bacterial strain SGAirxxxx.</title>
        <authorList>
            <person name="Schuster S.C."/>
        </authorList>
    </citation>
    <scope>NUCLEOTIDE SEQUENCE [LARGE SCALE GENOMIC DNA]</scope>
    <source>
        <strain evidence="2">SGAir0734</strain>
    </source>
</reference>
<evidence type="ECO:0000313" key="2">
    <source>
        <dbReference type="Proteomes" id="UP000246996"/>
    </source>
</evidence>
<organism evidence="1 2">
    <name type="scientific">Geobacillus thermoleovorans</name>
    <name type="common">Bacillus thermoleovorans</name>
    <dbReference type="NCBI Taxonomy" id="33941"/>
    <lineage>
        <taxon>Bacteria</taxon>
        <taxon>Bacillati</taxon>
        <taxon>Bacillota</taxon>
        <taxon>Bacilli</taxon>
        <taxon>Bacillales</taxon>
        <taxon>Anoxybacillaceae</taxon>
        <taxon>Geobacillus</taxon>
        <taxon>Geobacillus thermoleovorans group</taxon>
    </lineage>
</organism>
<evidence type="ECO:0000313" key="1">
    <source>
        <dbReference type="EMBL" id="AWO75191.1"/>
    </source>
</evidence>
<name>A0A2Z3N9L4_GEOTH</name>
<dbReference type="Proteomes" id="UP000246996">
    <property type="component" value="Chromosome"/>
</dbReference>
<accession>A0A2Z3N9L4</accession>
<proteinExistence type="predicted"/>
<dbReference type="EMBL" id="CP027303">
    <property type="protein sequence ID" value="AWO75191.1"/>
    <property type="molecule type" value="Genomic_DNA"/>
</dbReference>
<dbReference type="AlphaFoldDB" id="A0A2Z3N9L4"/>
<protein>
    <submittedName>
        <fullName evidence="1">Uncharacterized protein</fullName>
    </submittedName>
</protein>
<sequence length="69" mass="7928">MFLNDCFIPIKGCPDPFGTPSCMTKEAADLMSAECSMVDVRQLVCLQGSRLSGNVWFFSWRRDFSERLW</sequence>
<gene>
    <name evidence="1" type="ORF">C1N76_12245</name>
</gene>